<reference evidence="9" key="1">
    <citation type="journal article" date="2018" name="Adv. Bot. Res.">
        <title>Evolution of the Plastid Genomes in Diatoms.</title>
        <authorList>
            <person name="Yu M."/>
            <person name="Ashworth M.P."/>
            <person name="Hajrah N.H."/>
            <person name="Khiyami M.A."/>
            <person name="Sabir M.J."/>
            <person name="Alhebshi A.M."/>
            <person name="Al-Malki A.L."/>
            <person name="Sabir J.S.M."/>
            <person name="Theriot E.C."/>
            <person name="Jansen R.K."/>
        </authorList>
    </citation>
    <scope>NUCLEOTIDE SEQUENCE</scope>
</reference>
<dbReference type="GO" id="GO:0019843">
    <property type="term" value="F:rRNA binding"/>
    <property type="evidence" value="ECO:0007669"/>
    <property type="project" value="UniProtKB-UniRule"/>
</dbReference>
<keyword evidence="9" id="KW-0150">Chloroplast</keyword>
<comment type="subunit">
    <text evidence="7 8">Part of the 50S ribosomal subunit.</text>
</comment>
<dbReference type="AlphaFoldDB" id="A0A2U9NMA7"/>
<dbReference type="HAMAP" id="MF_01363">
    <property type="entry name" value="Ribosomal_bL21"/>
    <property type="match status" value="1"/>
</dbReference>
<keyword evidence="5 7" id="KW-0689">Ribosomal protein</keyword>
<dbReference type="GO" id="GO:0009507">
    <property type="term" value="C:chloroplast"/>
    <property type="evidence" value="ECO:0007669"/>
    <property type="project" value="UniProtKB-SubCell"/>
</dbReference>
<dbReference type="InterPro" id="IPR028909">
    <property type="entry name" value="bL21-like"/>
</dbReference>
<sequence length="105" mass="12429">MKYVVVEISGRQFWLEQGQSYELNKIPAEINQSIILDRVLFFDDGSQFSFGLPYLETVTVKATITKHLRSHKTIVYKMRPKKKTRKKQGHRQERTRVFIENITIT</sequence>
<accession>A0A2U9NMA7</accession>
<dbReference type="NCBIfam" id="TIGR00061">
    <property type="entry name" value="L21"/>
    <property type="match status" value="1"/>
</dbReference>
<protein>
    <recommendedName>
        <fullName evidence="7">Large ribosomal subunit protein bL21c</fullName>
    </recommendedName>
</protein>
<dbReference type="EMBL" id="MG755791">
    <property type="protein sequence ID" value="AWT38206.1"/>
    <property type="molecule type" value="Genomic_DNA"/>
</dbReference>
<dbReference type="SUPFAM" id="SSF141091">
    <property type="entry name" value="L21p-like"/>
    <property type="match status" value="1"/>
</dbReference>
<keyword evidence="6 7" id="KW-0687">Ribonucleoprotein</keyword>
<organism evidence="9">
    <name type="scientific">Proboscia sp</name>
    <dbReference type="NCBI Taxonomy" id="1923967"/>
    <lineage>
        <taxon>Eukaryota</taxon>
        <taxon>Sar</taxon>
        <taxon>Stramenopiles</taxon>
        <taxon>Ochrophyta</taxon>
        <taxon>Bacillariophyta</taxon>
        <taxon>Coscinodiscophyceae</taxon>
        <taxon>Rhizosoleniophycidae</taxon>
        <taxon>Rhizosoleniales</taxon>
        <taxon>Rhizosoleniaceae</taxon>
        <taxon>Proboscia</taxon>
    </lineage>
</organism>
<evidence type="ECO:0000313" key="9">
    <source>
        <dbReference type="EMBL" id="AWT38206.1"/>
    </source>
</evidence>
<gene>
    <name evidence="7 9" type="primary">rpl21</name>
</gene>
<evidence type="ECO:0000256" key="8">
    <source>
        <dbReference type="RuleBase" id="RU000563"/>
    </source>
</evidence>
<evidence type="ECO:0000256" key="5">
    <source>
        <dbReference type="ARBA" id="ARBA00022980"/>
    </source>
</evidence>
<dbReference type="PROSITE" id="PS01169">
    <property type="entry name" value="RIBOSOMAL_L21"/>
    <property type="match status" value="1"/>
</dbReference>
<dbReference type="PANTHER" id="PTHR21349:SF7">
    <property type="entry name" value="LARGE RIBOSOMAL SUBUNIT PROTEIN BL21C"/>
    <property type="match status" value="1"/>
</dbReference>
<comment type="subcellular location">
    <subcellularLocation>
        <location evidence="7">Plastid</location>
        <location evidence="7">Chloroplast</location>
    </subcellularLocation>
</comment>
<evidence type="ECO:0000256" key="2">
    <source>
        <dbReference type="ARBA" id="ARBA00022640"/>
    </source>
</evidence>
<comment type="function">
    <text evidence="7 8">This protein binds to 23S rRNA.</text>
</comment>
<dbReference type="Pfam" id="PF00829">
    <property type="entry name" value="Ribosomal_L21p"/>
    <property type="match status" value="1"/>
</dbReference>
<geneLocation type="chloroplast" evidence="9"/>
<keyword evidence="2 9" id="KW-0934">Plastid</keyword>
<dbReference type="PANTHER" id="PTHR21349">
    <property type="entry name" value="50S RIBOSOMAL PROTEIN L21"/>
    <property type="match status" value="1"/>
</dbReference>
<dbReference type="InterPro" id="IPR001787">
    <property type="entry name" value="Ribosomal_bL21"/>
</dbReference>
<evidence type="ECO:0000256" key="4">
    <source>
        <dbReference type="ARBA" id="ARBA00022884"/>
    </source>
</evidence>
<dbReference type="GO" id="GO:0005762">
    <property type="term" value="C:mitochondrial large ribosomal subunit"/>
    <property type="evidence" value="ECO:0007669"/>
    <property type="project" value="TreeGrafter"/>
</dbReference>
<dbReference type="InterPro" id="IPR018258">
    <property type="entry name" value="Ribosomal_bL21_CS"/>
</dbReference>
<proteinExistence type="inferred from homology"/>
<evidence type="ECO:0000256" key="1">
    <source>
        <dbReference type="ARBA" id="ARBA00008563"/>
    </source>
</evidence>
<name>A0A2U9NMA7_9STRA</name>
<comment type="similarity">
    <text evidence="1 7 8">Belongs to the bacterial ribosomal protein bL21 family.</text>
</comment>
<evidence type="ECO:0000256" key="6">
    <source>
        <dbReference type="ARBA" id="ARBA00023274"/>
    </source>
</evidence>
<dbReference type="GO" id="GO:0006412">
    <property type="term" value="P:translation"/>
    <property type="evidence" value="ECO:0007669"/>
    <property type="project" value="UniProtKB-UniRule"/>
</dbReference>
<evidence type="ECO:0000256" key="7">
    <source>
        <dbReference type="HAMAP-Rule" id="MF_01363"/>
    </source>
</evidence>
<dbReference type="GO" id="GO:0003735">
    <property type="term" value="F:structural constituent of ribosome"/>
    <property type="evidence" value="ECO:0007669"/>
    <property type="project" value="InterPro"/>
</dbReference>
<dbReference type="InterPro" id="IPR036164">
    <property type="entry name" value="bL21-like_sf"/>
</dbReference>
<evidence type="ECO:0000256" key="3">
    <source>
        <dbReference type="ARBA" id="ARBA00022730"/>
    </source>
</evidence>
<keyword evidence="3 7" id="KW-0699">rRNA-binding</keyword>
<keyword evidence="4 7" id="KW-0694">RNA-binding</keyword>